<accession>A0ABQ6V8Q7</accession>
<keyword evidence="1" id="KW-0472">Membrane</keyword>
<keyword evidence="1" id="KW-1133">Transmembrane helix</keyword>
<keyword evidence="1" id="KW-0812">Transmembrane</keyword>
<keyword evidence="3" id="KW-1185">Reference proteome</keyword>
<gene>
    <name evidence="2" type="ORF">F6A08_02685</name>
</gene>
<dbReference type="Proteomes" id="UP000478836">
    <property type="component" value="Unassembled WGS sequence"/>
</dbReference>
<dbReference type="EMBL" id="WAAO01000001">
    <property type="protein sequence ID" value="KAB1866739.1"/>
    <property type="molecule type" value="Genomic_DNA"/>
</dbReference>
<sequence length="99" mass="10285">MSAENARRTVRILTWIGFATGVIGGVLIAFPKVIGLGAPWVQLALGIVTLVLAFRARKIGMAEVDGFDGRLSLAAALLGFLVVFFAGQAAFGILVAVAN</sequence>
<name>A0ABQ6V8Q7_9MICO</name>
<evidence type="ECO:0000313" key="2">
    <source>
        <dbReference type="EMBL" id="KAB1866739.1"/>
    </source>
</evidence>
<feature type="transmembrane region" description="Helical" evidence="1">
    <location>
        <begin position="75"/>
        <end position="98"/>
    </location>
</feature>
<evidence type="ECO:0000256" key="1">
    <source>
        <dbReference type="SAM" id="Phobius"/>
    </source>
</evidence>
<feature type="transmembrane region" description="Helical" evidence="1">
    <location>
        <begin position="36"/>
        <end position="54"/>
    </location>
</feature>
<reference evidence="3" key="1">
    <citation type="submission" date="2019-09" db="EMBL/GenBank/DDBJ databases">
        <title>Whole genome sequencing of Microbacterium maritypicum.</title>
        <authorList>
            <person name="Lenchi N."/>
        </authorList>
    </citation>
    <scope>NUCLEOTIDE SEQUENCE [LARGE SCALE GENOMIC DNA]</scope>
    <source>
        <strain evidence="3">G1</strain>
    </source>
</reference>
<protein>
    <submittedName>
        <fullName evidence="2">Uncharacterized protein</fullName>
    </submittedName>
</protein>
<comment type="caution">
    <text evidence="2">The sequence shown here is derived from an EMBL/GenBank/DDBJ whole genome shotgun (WGS) entry which is preliminary data.</text>
</comment>
<dbReference type="GeneID" id="77475334"/>
<dbReference type="RefSeq" id="WP_017203437.1">
    <property type="nucleotide sequence ID" value="NZ_CBDRDE010000003.1"/>
</dbReference>
<proteinExistence type="predicted"/>
<organism evidence="2 3">
    <name type="scientific">Microbacterium algeriense</name>
    <dbReference type="NCBI Taxonomy" id="2615184"/>
    <lineage>
        <taxon>Bacteria</taxon>
        <taxon>Bacillati</taxon>
        <taxon>Actinomycetota</taxon>
        <taxon>Actinomycetes</taxon>
        <taxon>Micrococcales</taxon>
        <taxon>Microbacteriaceae</taxon>
        <taxon>Microbacterium</taxon>
    </lineage>
</organism>
<feature type="transmembrane region" description="Helical" evidence="1">
    <location>
        <begin position="12"/>
        <end position="30"/>
    </location>
</feature>
<evidence type="ECO:0000313" key="3">
    <source>
        <dbReference type="Proteomes" id="UP000478836"/>
    </source>
</evidence>